<accession>A0A8J5ZT86</accession>
<feature type="transmembrane region" description="Helical" evidence="8">
    <location>
        <begin position="1483"/>
        <end position="1501"/>
    </location>
</feature>
<dbReference type="Pfam" id="PF15175">
    <property type="entry name" value="SPATA24"/>
    <property type="match status" value="1"/>
</dbReference>
<evidence type="ECO:0000256" key="3">
    <source>
        <dbReference type="ARBA" id="ARBA00022692"/>
    </source>
</evidence>
<dbReference type="InterPro" id="IPR027838">
    <property type="entry name" value="DUF4585"/>
</dbReference>
<keyword evidence="6" id="KW-0175">Coiled coil</keyword>
<feature type="domain" description="DUF4585" evidence="9">
    <location>
        <begin position="1038"/>
        <end position="1103"/>
    </location>
</feature>
<dbReference type="Pfam" id="PF00860">
    <property type="entry name" value="Xan_ur_permease"/>
    <property type="match status" value="1"/>
</dbReference>
<keyword evidence="11" id="KW-1185">Reference proteome</keyword>
<feature type="transmembrane region" description="Helical" evidence="8">
    <location>
        <begin position="1876"/>
        <end position="1893"/>
    </location>
</feature>
<evidence type="ECO:0000256" key="8">
    <source>
        <dbReference type="SAM" id="Phobius"/>
    </source>
</evidence>
<feature type="transmembrane region" description="Helical" evidence="8">
    <location>
        <begin position="1845"/>
        <end position="1864"/>
    </location>
</feature>
<feature type="region of interest" description="Disordered" evidence="7">
    <location>
        <begin position="810"/>
        <end position="841"/>
    </location>
</feature>
<feature type="compositionally biased region" description="Polar residues" evidence="7">
    <location>
        <begin position="947"/>
        <end position="958"/>
    </location>
</feature>
<comment type="subcellular location">
    <subcellularLocation>
        <location evidence="1">Membrane</location>
        <topology evidence="1">Multi-pass membrane protein</topology>
    </subcellularLocation>
</comment>
<dbReference type="InterPro" id="IPR029176">
    <property type="entry name" value="SPATA24"/>
</dbReference>
<evidence type="ECO:0000256" key="7">
    <source>
        <dbReference type="SAM" id="MobiDB-lite"/>
    </source>
</evidence>
<feature type="transmembrane region" description="Helical" evidence="8">
    <location>
        <begin position="1446"/>
        <end position="1471"/>
    </location>
</feature>
<dbReference type="GO" id="GO:0022857">
    <property type="term" value="F:transmembrane transporter activity"/>
    <property type="evidence" value="ECO:0007669"/>
    <property type="project" value="InterPro"/>
</dbReference>
<evidence type="ECO:0000256" key="6">
    <source>
        <dbReference type="SAM" id="Coils"/>
    </source>
</evidence>
<comment type="caution">
    <text evidence="10">The sequence shown here is derived from an EMBL/GenBank/DDBJ whole genome shotgun (WGS) entry which is preliminary data.</text>
</comment>
<feature type="compositionally biased region" description="Low complexity" evidence="7">
    <location>
        <begin position="594"/>
        <end position="607"/>
    </location>
</feature>
<feature type="compositionally biased region" description="Polar residues" evidence="7">
    <location>
        <begin position="239"/>
        <end position="251"/>
    </location>
</feature>
<name>A0A8J5ZT86_GALPY</name>
<feature type="region of interest" description="Disordered" evidence="7">
    <location>
        <begin position="186"/>
        <end position="222"/>
    </location>
</feature>
<dbReference type="Pfam" id="PF15232">
    <property type="entry name" value="DUF4585"/>
    <property type="match status" value="1"/>
</dbReference>
<proteinExistence type="inferred from homology"/>
<feature type="compositionally biased region" description="Low complexity" evidence="7">
    <location>
        <begin position="986"/>
        <end position="999"/>
    </location>
</feature>
<organism evidence="10 11">
    <name type="scientific">Galemys pyrenaicus</name>
    <name type="common">Iberian desman</name>
    <name type="synonym">Pyrenean desman</name>
    <dbReference type="NCBI Taxonomy" id="202257"/>
    <lineage>
        <taxon>Eukaryota</taxon>
        <taxon>Metazoa</taxon>
        <taxon>Chordata</taxon>
        <taxon>Craniata</taxon>
        <taxon>Vertebrata</taxon>
        <taxon>Euteleostomi</taxon>
        <taxon>Mammalia</taxon>
        <taxon>Eutheria</taxon>
        <taxon>Laurasiatheria</taxon>
        <taxon>Eulipotyphla</taxon>
        <taxon>Talpidae</taxon>
        <taxon>Galemys</taxon>
    </lineage>
</organism>
<dbReference type="InterPro" id="IPR006043">
    <property type="entry name" value="NCS2"/>
</dbReference>
<feature type="region of interest" description="Disordered" evidence="7">
    <location>
        <begin position="1393"/>
        <end position="1429"/>
    </location>
</feature>
<feature type="transmembrane region" description="Helical" evidence="8">
    <location>
        <begin position="1564"/>
        <end position="1588"/>
    </location>
</feature>
<feature type="region of interest" description="Disordered" evidence="7">
    <location>
        <begin position="236"/>
        <end position="275"/>
    </location>
</feature>
<evidence type="ECO:0000259" key="9">
    <source>
        <dbReference type="Pfam" id="PF15232"/>
    </source>
</evidence>
<feature type="region of interest" description="Disordered" evidence="7">
    <location>
        <begin position="364"/>
        <end position="401"/>
    </location>
</feature>
<evidence type="ECO:0000256" key="2">
    <source>
        <dbReference type="ARBA" id="ARBA00008821"/>
    </source>
</evidence>
<dbReference type="EMBL" id="JAGFMF010012151">
    <property type="protein sequence ID" value="KAG8506550.1"/>
    <property type="molecule type" value="Genomic_DNA"/>
</dbReference>
<feature type="region of interest" description="Disordered" evidence="7">
    <location>
        <begin position="427"/>
        <end position="756"/>
    </location>
</feature>
<feature type="region of interest" description="Disordered" evidence="7">
    <location>
        <begin position="936"/>
        <end position="1045"/>
    </location>
</feature>
<keyword evidence="4 8" id="KW-1133">Transmembrane helix</keyword>
<comment type="similarity">
    <text evidence="2">Belongs to the nucleobase:cation symporter-2 (NCS2) (TC 2.A.40) family.</text>
</comment>
<feature type="transmembrane region" description="Helical" evidence="8">
    <location>
        <begin position="1716"/>
        <end position="1738"/>
    </location>
</feature>
<dbReference type="Proteomes" id="UP000700334">
    <property type="component" value="Unassembled WGS sequence"/>
</dbReference>
<evidence type="ECO:0000256" key="4">
    <source>
        <dbReference type="ARBA" id="ARBA00022989"/>
    </source>
</evidence>
<feature type="transmembrane region" description="Helical" evidence="8">
    <location>
        <begin position="1656"/>
        <end position="1677"/>
    </location>
</feature>
<feature type="compositionally biased region" description="Basic and acidic residues" evidence="7">
    <location>
        <begin position="485"/>
        <end position="495"/>
    </location>
</feature>
<feature type="transmembrane region" description="Helical" evidence="8">
    <location>
        <begin position="1817"/>
        <end position="1839"/>
    </location>
</feature>
<protein>
    <submittedName>
        <fullName evidence="10">Proline-rich basic protein 1</fullName>
    </submittedName>
</protein>
<feature type="transmembrane region" description="Helical" evidence="8">
    <location>
        <begin position="1616"/>
        <end position="1635"/>
    </location>
</feature>
<dbReference type="OrthoDB" id="1641903at2759"/>
<gene>
    <name evidence="10" type="ORF">J0S82_000776</name>
</gene>
<dbReference type="PANTHER" id="PTHR11119">
    <property type="entry name" value="XANTHINE-URACIL / VITAMIN C PERMEASE FAMILY MEMBER"/>
    <property type="match status" value="1"/>
</dbReference>
<dbReference type="GO" id="GO:0016020">
    <property type="term" value="C:membrane"/>
    <property type="evidence" value="ECO:0007669"/>
    <property type="project" value="UniProtKB-SubCell"/>
</dbReference>
<feature type="region of interest" description="Disordered" evidence="7">
    <location>
        <begin position="293"/>
        <end position="330"/>
    </location>
</feature>
<keyword evidence="3 8" id="KW-0812">Transmembrane</keyword>
<evidence type="ECO:0000313" key="11">
    <source>
        <dbReference type="Proteomes" id="UP000700334"/>
    </source>
</evidence>
<evidence type="ECO:0000256" key="5">
    <source>
        <dbReference type="ARBA" id="ARBA00023136"/>
    </source>
</evidence>
<reference evidence="10" key="1">
    <citation type="journal article" date="2021" name="Evol. Appl.">
        <title>The genome of the Pyrenean desman and the effects of bottlenecks and inbreeding on the genomic landscape of an endangered species.</title>
        <authorList>
            <person name="Escoda L."/>
            <person name="Castresana J."/>
        </authorList>
    </citation>
    <scope>NUCLEOTIDE SEQUENCE</scope>
    <source>
        <strain evidence="10">IBE-C5619</strain>
    </source>
</reference>
<feature type="compositionally biased region" description="Basic residues" evidence="7">
    <location>
        <begin position="186"/>
        <end position="200"/>
    </location>
</feature>
<feature type="coiled-coil region" evidence="6">
    <location>
        <begin position="19"/>
        <end position="94"/>
    </location>
</feature>
<evidence type="ECO:0000256" key="1">
    <source>
        <dbReference type="ARBA" id="ARBA00004141"/>
    </source>
</evidence>
<feature type="compositionally biased region" description="Basic and acidic residues" evidence="7">
    <location>
        <begin position="515"/>
        <end position="538"/>
    </location>
</feature>
<sequence length="2016" mass="218809">MATPLGWSHGGSGSVCLAFDQLRDVIESQEELIHQLRNVMILQDENFVSKEEFQEVEKKLEEEKAAHAKTKTLLAKEEEKLQFALGEVEVLSKQLEKEKLAFEKALSSVKSRALQESSKKDQLITKCNEIESHIIKQEDILNGKENEIKELQQVISQQKQIFRNHMSDYQIQKQQENYMAQVLDQKHKKFSGTRQARSRHSYYTAPDSPETPDVGPDAEGLANWPRVAPALGAGAQPRLSVSAQNSRQQLRPGSGFQRGRGSDPRPPPPQLRTLPSGEMEVIFSAGPLFSRSDAADSEVQQLTEQASGSLTPPGPASPAPATQQRQAPDGGSRWATYLELRPRGPSPATPAQFECVEVALEERAAPARSRTVPKRQIELRPRHRSPPRETSAPNPPLLLRTGSLDESLGRLQAAASLVQTALARKLSPVAPARSSATFGSTRRPEPTPRETTGGTRVVPEQTRSRPPRIDGSSVPARAPRPWPSLRERAIRRDKPAPGTEPLGPVSSSIFLQSGEKTHEAHDQEPKIRFPRDTLDPAVRRPQSPTFESGASWALPNKAVTPRNQVPPWQAPNGIVRGPQCPSPQNLSLWDRASPRASSPSFPEAPSEWKNQDPAVEETVSRRSPSPPTLSQWNQRKEGEIARARSPSPEIPSPWEARHLPVGNREGDRSRSPPVLSSWEIPDHPVETRNPSPQEMWDPRVQDSSIASNREALNGVAQEGLVPETPEPTEAQSPFSREMPDPAFGSSQRLPEVTAPELPPCHLLGTLDADACPEALGPGEAASGRRRVAIPRPRDVRKMVKTTYAPSFLAGTASSGQLLPPADPNGEQGDASRKQELGSPAPTHYTSVFLKDFLPVVSHPYEPPEPPPDTVPRDALQPNGILRRRAENSTAKPFARTEIRLPGALALVHRPEGARGVLVHDPVGENLDAEAQCLLPEGESRASPQGGARTSPQRSSTGSAGARLPRPGSPLVQPSSSPGIALKLETPPAASQPEAAAQPSRSGESTGKTALPQPRAASAPPMDQSLESPSQGLRRPPGAAHSGKVLVDPESGRYYFVEAPRQPRLRMLFDPESGQYVEVLLPPSQLGPSRRVYTPVALGPGLYPPAYGPVPGLSLPPSPGPPAFSGHQLPWAAEAGPLDGMYYLPVSGNPSPGPPLLLCAPPPCSGPSQSGKGSLFPLPLLLPLLLLFLRAWAIPGDLGDRAPLTATAPLLDDEEKYSAHMPAHLRCDACRAVAYQMWQHLAKAEAKLHTLDSGEQQELSESAYTDVLDRSCSQTWQDYGVREVNQVKHLTGPGLNKETEPVISVMITGGPWPSRLSRTCLHYLGEFGEDQIYEAHQQGRDALETLLCGHPRGACSGEAQGCGMKLLPSWRAALPVGPQSRLWSWAQQPRRTAHTCAPKMRAQEEPEGPTQNDSPGLAETSTRDPPMSGPTGPKFDMLYKIEDVPPWYLCILLGFQHYLTCFSGTIAVPFLLAEALCVGRDQHMVSQLIGTIFTCVGITTLIQTTLGIRLPLFQASAFAFLVPAKAILALERWKCPPEEEIYGNWSLPLNTSHIWHPRIREVQGAIIVSSMVEVVIGLMGLPGVLLSYIGPLTVTPTVSLIGLSVFQAAGDRAGSHWGISACSILLIILFSQYLRNFTFLLPVYRWGKGFTFFRIQIFKMFPIVLAIMTMWLLCYVLTLTDVLPADPTAYGFQARTDARGDIMAISPWIRIPYPCQWGLPTVTAAAVLGMFSATLAGIIESIGDYYACARLAGAPPPPVHAINRGIFTEGICCIIAGLMGTGNGSTSSSPNIGVLGITKLTATQPRPLVPWQVGSRRVVQYGAGIMLILGTIGKFTALFASLPDPILGGMFCTLFGMITAVGLSNLQFVDMNSSRNLFVLGFSMFFGLTLPNYLESNRGAINTGVPEVDQILTVLLTTEMFVGGCLAFILDNTVPGSPEERGLIQWKAGAHATSETSASLRSYDFPIGMSRIKRIAFLKYIPICPVFKGFSSKSKHQLTVPEDTSENIESGPVSTKV</sequence>
<feature type="coiled-coil region" evidence="6">
    <location>
        <begin position="134"/>
        <end position="161"/>
    </location>
</feature>
<keyword evidence="5 8" id="KW-0472">Membrane</keyword>
<evidence type="ECO:0000313" key="10">
    <source>
        <dbReference type="EMBL" id="KAG8506550.1"/>
    </source>
</evidence>